<feature type="region of interest" description="Disordered" evidence="1">
    <location>
        <begin position="327"/>
        <end position="351"/>
    </location>
</feature>
<dbReference type="Proteomes" id="UP000275408">
    <property type="component" value="Unassembled WGS sequence"/>
</dbReference>
<protein>
    <submittedName>
        <fullName evidence="2">Uncharacterized protein</fullName>
    </submittedName>
</protein>
<organism evidence="2 3">
    <name type="scientific">Pocillopora damicornis</name>
    <name type="common">Cauliflower coral</name>
    <name type="synonym">Millepora damicornis</name>
    <dbReference type="NCBI Taxonomy" id="46731"/>
    <lineage>
        <taxon>Eukaryota</taxon>
        <taxon>Metazoa</taxon>
        <taxon>Cnidaria</taxon>
        <taxon>Anthozoa</taxon>
        <taxon>Hexacorallia</taxon>
        <taxon>Scleractinia</taxon>
        <taxon>Astrocoeniina</taxon>
        <taxon>Pocilloporidae</taxon>
        <taxon>Pocillopora</taxon>
    </lineage>
</organism>
<dbReference type="AlphaFoldDB" id="A0A3M6T980"/>
<feature type="compositionally biased region" description="Basic and acidic residues" evidence="1">
    <location>
        <begin position="225"/>
        <end position="235"/>
    </location>
</feature>
<gene>
    <name evidence="2" type="ORF">pdam_00009055</name>
</gene>
<reference evidence="2 3" key="1">
    <citation type="journal article" date="2018" name="Sci. Rep.">
        <title>Comparative analysis of the Pocillopora damicornis genome highlights role of immune system in coral evolution.</title>
        <authorList>
            <person name="Cunning R."/>
            <person name="Bay R.A."/>
            <person name="Gillette P."/>
            <person name="Baker A.C."/>
            <person name="Traylor-Knowles N."/>
        </authorList>
    </citation>
    <scope>NUCLEOTIDE SEQUENCE [LARGE SCALE GENOMIC DNA]</scope>
    <source>
        <strain evidence="2">RSMAS</strain>
        <tissue evidence="2">Whole animal</tissue>
    </source>
</reference>
<accession>A0A3M6T980</accession>
<dbReference type="EMBL" id="RCHS01004063">
    <property type="protein sequence ID" value="RMX37955.1"/>
    <property type="molecule type" value="Genomic_DNA"/>
</dbReference>
<sequence>MSIIDEDNGFEGNDKKGESEPNLQWSPFKQYDQLNRKPTRIDINLVKSVIDNTFPDKELKDERECKDPEELVNVPCLAKLVCNDKPLSLGNNPTISECACGSLAKRECVYLWESLQNSFFRKTTIQATEVTWRRNFLHLFSLGTEIESRFGKGSALDASEDLNDKHPIYSGSGKLRNGFYVSSNGLVFSSEIKTKAEERKLLSHRMESVESDQDETPNENQLLNKENKAKDKTERKSGLFASLSASLCAARSGIQGLLERSSPKEQRRSTSVVPTGDSEGEDDTEKLTQKPNLPNPDVDGFDNHDEFTRQMEAKGGLTYQSADRTVHQLSHDSLPPPLSLQSFQAENQAGK</sequence>
<comment type="caution">
    <text evidence="2">The sequence shown here is derived from an EMBL/GenBank/DDBJ whole genome shotgun (WGS) entry which is preliminary data.</text>
</comment>
<feature type="region of interest" description="Disordered" evidence="1">
    <location>
        <begin position="1"/>
        <end position="29"/>
    </location>
</feature>
<keyword evidence="3" id="KW-1185">Reference proteome</keyword>
<evidence type="ECO:0000313" key="2">
    <source>
        <dbReference type="EMBL" id="RMX37955.1"/>
    </source>
</evidence>
<name>A0A3M6T980_POCDA</name>
<evidence type="ECO:0000313" key="3">
    <source>
        <dbReference type="Proteomes" id="UP000275408"/>
    </source>
</evidence>
<proteinExistence type="predicted"/>
<feature type="region of interest" description="Disordered" evidence="1">
    <location>
        <begin position="203"/>
        <end position="235"/>
    </location>
</feature>
<dbReference type="OrthoDB" id="5974826at2759"/>
<evidence type="ECO:0000256" key="1">
    <source>
        <dbReference type="SAM" id="MobiDB-lite"/>
    </source>
</evidence>
<feature type="region of interest" description="Disordered" evidence="1">
    <location>
        <begin position="257"/>
        <end position="304"/>
    </location>
</feature>